<name>A0ABU4REJ2_9FLAO</name>
<gene>
    <name evidence="2" type="ORF">SGQ83_16840</name>
</gene>
<reference evidence="2 3" key="1">
    <citation type="submission" date="2023-11" db="EMBL/GenBank/DDBJ databases">
        <title>Unpublished Manusciprt.</title>
        <authorList>
            <person name="Saticioglu I.B."/>
            <person name="Ay H."/>
            <person name="Ajmi N."/>
            <person name="Altun S."/>
            <person name="Duman M."/>
        </authorList>
    </citation>
    <scope>NUCLEOTIDE SEQUENCE [LARGE SCALE GENOMIC DNA]</scope>
    <source>
        <strain evidence="2 3">Fl-318</strain>
    </source>
</reference>
<evidence type="ECO:0000256" key="1">
    <source>
        <dbReference type="SAM" id="Phobius"/>
    </source>
</evidence>
<accession>A0ABU4REJ2</accession>
<sequence>MKVPCYDCNTVTELEVGFEVVNFVCPACCSLYVKQDDGQFKRKSKYKPNKDGFAFAVGNKGFLKGKEYTVTGMMVKVVGRVHLWREYILTNATNEFVYLSEVNGHWIFLKEIEDKYDVKKHPRSLEYKEDNFNLYEYCDAAIETAQGFFDFSLPNTWIHMVEYIRPPFMVSIEKMDNVETTYLGEYISKDEIRKAFPSSLLRYQTGVNVVQPFYFNLSNTAIIFCLFALLIISSNWYIYKDQIEQNVFSKEITFDRYNNKELLSDSFELKGGSAPLTIWVSTEVDNSWANVDIALVDEKTNEETHANKDIEYYSGYEDGSSWTEGKQSEEFNICGVKGGKYHLLIKPQKAPEDVRNNVMKFKVVWNEPSNRNVWLVIIFMIVILVIIGFARFNFEKRRWADSSYSPYSE</sequence>
<evidence type="ECO:0000313" key="2">
    <source>
        <dbReference type="EMBL" id="MDX6191027.1"/>
    </source>
</evidence>
<keyword evidence="3" id="KW-1185">Reference proteome</keyword>
<keyword evidence="1" id="KW-1133">Transmembrane helix</keyword>
<feature type="transmembrane region" description="Helical" evidence="1">
    <location>
        <begin position="373"/>
        <end position="394"/>
    </location>
</feature>
<evidence type="ECO:0000313" key="3">
    <source>
        <dbReference type="Proteomes" id="UP001273350"/>
    </source>
</evidence>
<keyword evidence="1" id="KW-0472">Membrane</keyword>
<dbReference type="EMBL" id="JAWXVI010000008">
    <property type="protein sequence ID" value="MDX6191027.1"/>
    <property type="molecule type" value="Genomic_DNA"/>
</dbReference>
<comment type="caution">
    <text evidence="2">The sequence shown here is derived from an EMBL/GenBank/DDBJ whole genome shotgun (WGS) entry which is preliminary data.</text>
</comment>
<keyword evidence="1" id="KW-0812">Transmembrane</keyword>
<dbReference type="RefSeq" id="WP_230004287.1">
    <property type="nucleotide sequence ID" value="NZ_CP087134.1"/>
</dbReference>
<proteinExistence type="predicted"/>
<dbReference type="Proteomes" id="UP001273350">
    <property type="component" value="Unassembled WGS sequence"/>
</dbReference>
<feature type="transmembrane region" description="Helical" evidence="1">
    <location>
        <begin position="221"/>
        <end position="239"/>
    </location>
</feature>
<organism evidence="2 3">
    <name type="scientific">Flavobacterium cupriresistens</name>
    <dbReference type="NCBI Taxonomy" id="2893885"/>
    <lineage>
        <taxon>Bacteria</taxon>
        <taxon>Pseudomonadati</taxon>
        <taxon>Bacteroidota</taxon>
        <taxon>Flavobacteriia</taxon>
        <taxon>Flavobacteriales</taxon>
        <taxon>Flavobacteriaceae</taxon>
        <taxon>Flavobacterium</taxon>
    </lineage>
</organism>
<protein>
    <submittedName>
        <fullName evidence="2">DUF4178 domain-containing protein</fullName>
    </submittedName>
</protein>